<dbReference type="EMBL" id="CAADFQ010000006">
    <property type="protein sequence ID" value="VFK28404.1"/>
    <property type="molecule type" value="Genomic_DNA"/>
</dbReference>
<sequence>MIDGETQFFQQMLGGGQAAYIGESLFQIDNHVGAEMHYYETADAFSFSGVSKSTT</sequence>
<reference evidence="1" key="1">
    <citation type="submission" date="2019-02" db="EMBL/GenBank/DDBJ databases">
        <authorList>
            <person name="Gruber-Vodicka R. H."/>
            <person name="Seah K. B. B."/>
        </authorList>
    </citation>
    <scope>NUCLEOTIDE SEQUENCE</scope>
    <source>
        <strain evidence="1">BECK_BZ197</strain>
        <strain evidence="3">BECK_BZ198</strain>
        <strain evidence="2">BECK_BZ199</strain>
    </source>
</reference>
<evidence type="ECO:0000313" key="3">
    <source>
        <dbReference type="EMBL" id="VFK74240.1"/>
    </source>
</evidence>
<name>A0A450X1V3_9GAMM</name>
<gene>
    <name evidence="1" type="ORF">BECKMB1821G_GA0114241_100445</name>
    <name evidence="3" type="ORF">BECKMB1821H_GA0114242_100261</name>
    <name evidence="2" type="ORF">BECKMB1821I_GA0114274_100643</name>
</gene>
<dbReference type="AlphaFoldDB" id="A0A450X1V3"/>
<dbReference type="EMBL" id="CAADGH010000002">
    <property type="protein sequence ID" value="VFK74240.1"/>
    <property type="molecule type" value="Genomic_DNA"/>
</dbReference>
<evidence type="ECO:0000313" key="2">
    <source>
        <dbReference type="EMBL" id="VFK28404.1"/>
    </source>
</evidence>
<organism evidence="1">
    <name type="scientific">Candidatus Kentrum sp. MB</name>
    <dbReference type="NCBI Taxonomy" id="2138164"/>
    <lineage>
        <taxon>Bacteria</taxon>
        <taxon>Pseudomonadati</taxon>
        <taxon>Pseudomonadota</taxon>
        <taxon>Gammaproteobacteria</taxon>
        <taxon>Candidatus Kentrum</taxon>
    </lineage>
</organism>
<dbReference type="EMBL" id="CAADFO010000004">
    <property type="protein sequence ID" value="VFK23284.1"/>
    <property type="molecule type" value="Genomic_DNA"/>
</dbReference>
<protein>
    <submittedName>
        <fullName evidence="1">Uncharacterized protein</fullName>
    </submittedName>
</protein>
<evidence type="ECO:0000313" key="1">
    <source>
        <dbReference type="EMBL" id="VFK23284.1"/>
    </source>
</evidence>
<proteinExistence type="predicted"/>
<accession>A0A450X1V3</accession>